<dbReference type="AlphaFoldDB" id="A0A1G7IQY2"/>
<dbReference type="EMBL" id="FNAI01000013">
    <property type="protein sequence ID" value="SDF15025.1"/>
    <property type="molecule type" value="Genomic_DNA"/>
</dbReference>
<proteinExistence type="predicted"/>
<evidence type="ECO:0000313" key="2">
    <source>
        <dbReference type="Proteomes" id="UP000199072"/>
    </source>
</evidence>
<reference evidence="1 2" key="1">
    <citation type="submission" date="2016-10" db="EMBL/GenBank/DDBJ databases">
        <authorList>
            <person name="de Groot N.N."/>
        </authorList>
    </citation>
    <scope>NUCLEOTIDE SEQUENCE [LARGE SCALE GENOMIC DNA]</scope>
    <source>
        <strain evidence="1 2">47C3B</strain>
    </source>
</reference>
<evidence type="ECO:0000313" key="1">
    <source>
        <dbReference type="EMBL" id="SDF15025.1"/>
    </source>
</evidence>
<organism evidence="1 2">
    <name type="scientific">Mucilaginibacter pineti</name>
    <dbReference type="NCBI Taxonomy" id="1391627"/>
    <lineage>
        <taxon>Bacteria</taxon>
        <taxon>Pseudomonadati</taxon>
        <taxon>Bacteroidota</taxon>
        <taxon>Sphingobacteriia</taxon>
        <taxon>Sphingobacteriales</taxon>
        <taxon>Sphingobacteriaceae</taxon>
        <taxon>Mucilaginibacter</taxon>
    </lineage>
</organism>
<keyword evidence="2" id="KW-1185">Reference proteome</keyword>
<gene>
    <name evidence="1" type="ORF">SAMN05216464_113126</name>
</gene>
<dbReference type="Proteomes" id="UP000199072">
    <property type="component" value="Unassembled WGS sequence"/>
</dbReference>
<protein>
    <submittedName>
        <fullName evidence="1">Uncharacterized protein</fullName>
    </submittedName>
</protein>
<sequence length="225" mass="25938">MKCYYTIVFLILYFYGNAQILKTNSAGPFAYTSIPLKSDKGGNYDMAFAPEMASMAGLTINRQVKEDFALSCEITYTFTDYTSFRGSGSYIQDDLHYAGITLLPVFNRWNQIGFYCGLKTDWLLAAKRYSDRTSTNWPEARVFYRSFAFTGLAGFDAEIATHLCFVLRYFYGLNSVWKSKVPEMDGDTKNQLEFYHSNLQIGCRYLFPSKKSKERYDISSDYINH</sequence>
<name>A0A1G7IQY2_9SPHI</name>
<accession>A0A1G7IQY2</accession>